<keyword evidence="6 9" id="KW-0238">DNA-binding</keyword>
<dbReference type="PANTHER" id="PTHR30349">
    <property type="entry name" value="PHAGE INTEGRASE-RELATED"/>
    <property type="match status" value="1"/>
</dbReference>
<comment type="subunit">
    <text evidence="9">Forms a cyclic heterotetrameric complex composed of two molecules of XerC and two molecules of XerD.</text>
</comment>
<protein>
    <recommendedName>
        <fullName evidence="9">Tyrosine recombinase XerC</fullName>
    </recommendedName>
</protein>
<keyword evidence="3 9" id="KW-0132">Cell division</keyword>
<feature type="region of interest" description="Disordered" evidence="10">
    <location>
        <begin position="67"/>
        <end position="94"/>
    </location>
</feature>
<evidence type="ECO:0000256" key="4">
    <source>
        <dbReference type="ARBA" id="ARBA00022829"/>
    </source>
</evidence>
<evidence type="ECO:0000256" key="3">
    <source>
        <dbReference type="ARBA" id="ARBA00022618"/>
    </source>
</evidence>
<feature type="active site" evidence="9">
    <location>
        <position position="357"/>
    </location>
</feature>
<dbReference type="PROSITE" id="PS51900">
    <property type="entry name" value="CB"/>
    <property type="match status" value="1"/>
</dbReference>
<feature type="region of interest" description="Disordered" evidence="10">
    <location>
        <begin position="263"/>
        <end position="293"/>
    </location>
</feature>
<evidence type="ECO:0000256" key="5">
    <source>
        <dbReference type="ARBA" id="ARBA00022908"/>
    </source>
</evidence>
<feature type="active site" evidence="9">
    <location>
        <position position="331"/>
    </location>
</feature>
<evidence type="ECO:0000256" key="7">
    <source>
        <dbReference type="ARBA" id="ARBA00023172"/>
    </source>
</evidence>
<keyword evidence="4 9" id="KW-0159">Chromosome partition</keyword>
<evidence type="ECO:0000259" key="12">
    <source>
        <dbReference type="PROSITE" id="PS51900"/>
    </source>
</evidence>
<gene>
    <name evidence="9" type="primary">xerC</name>
    <name evidence="13" type="ORF">ABIQ69_07120</name>
</gene>
<feature type="active site" evidence="9">
    <location>
        <position position="208"/>
    </location>
</feature>
<comment type="function">
    <text evidence="9">Site-specific tyrosine recombinase, which acts by catalyzing the cutting and rejoining of the recombining DNA molecules. The XerC-XerD complex is essential to convert dimers of the bacterial chromosome into monomers to permit their segregation at cell division. It also contributes to the segregational stability of plasmids.</text>
</comment>
<dbReference type="InterPro" id="IPR002104">
    <property type="entry name" value="Integrase_catalytic"/>
</dbReference>
<dbReference type="InterPro" id="IPR023009">
    <property type="entry name" value="Tyrosine_recombinase_XerC/XerD"/>
</dbReference>
<dbReference type="Gene3D" id="1.10.443.10">
    <property type="entry name" value="Intergrase catalytic core"/>
    <property type="match status" value="1"/>
</dbReference>
<dbReference type="GO" id="GO:0006313">
    <property type="term" value="P:DNA transposition"/>
    <property type="evidence" value="ECO:0007669"/>
    <property type="project" value="UniProtKB-UniRule"/>
</dbReference>
<dbReference type="GO" id="GO:0051301">
    <property type="term" value="P:cell division"/>
    <property type="evidence" value="ECO:0007669"/>
    <property type="project" value="UniProtKB-KW"/>
</dbReference>
<feature type="compositionally biased region" description="Low complexity" evidence="10">
    <location>
        <begin position="263"/>
        <end position="291"/>
    </location>
</feature>
<organism evidence="13">
    <name type="scientific">Agromyces sp. G08B096</name>
    <dbReference type="NCBI Taxonomy" id="3156399"/>
    <lineage>
        <taxon>Bacteria</taxon>
        <taxon>Bacillati</taxon>
        <taxon>Actinomycetota</taxon>
        <taxon>Actinomycetes</taxon>
        <taxon>Micrococcales</taxon>
        <taxon>Microbacteriaceae</taxon>
        <taxon>Agromyces</taxon>
    </lineage>
</organism>
<keyword evidence="8 9" id="KW-0131">Cell cycle</keyword>
<dbReference type="GO" id="GO:0009037">
    <property type="term" value="F:tyrosine-based site-specific recombinase activity"/>
    <property type="evidence" value="ECO:0007669"/>
    <property type="project" value="UniProtKB-UniRule"/>
</dbReference>
<accession>A0AAU7WAA1</accession>
<proteinExistence type="inferred from homology"/>
<dbReference type="GO" id="GO:0005737">
    <property type="term" value="C:cytoplasm"/>
    <property type="evidence" value="ECO:0007669"/>
    <property type="project" value="UniProtKB-SubCell"/>
</dbReference>
<comment type="similarity">
    <text evidence="9">Belongs to the 'phage' integrase family. XerC subfamily.</text>
</comment>
<dbReference type="PANTHER" id="PTHR30349:SF77">
    <property type="entry name" value="TYROSINE RECOMBINASE XERC"/>
    <property type="match status" value="1"/>
</dbReference>
<dbReference type="SUPFAM" id="SSF47823">
    <property type="entry name" value="lambda integrase-like, N-terminal domain"/>
    <property type="match status" value="2"/>
</dbReference>
<dbReference type="SUPFAM" id="SSF56349">
    <property type="entry name" value="DNA breaking-rejoining enzymes"/>
    <property type="match status" value="1"/>
</dbReference>
<comment type="subcellular location">
    <subcellularLocation>
        <location evidence="1 9">Cytoplasm</location>
    </subcellularLocation>
</comment>
<evidence type="ECO:0000256" key="10">
    <source>
        <dbReference type="SAM" id="MobiDB-lite"/>
    </source>
</evidence>
<evidence type="ECO:0000259" key="11">
    <source>
        <dbReference type="PROSITE" id="PS51898"/>
    </source>
</evidence>
<evidence type="ECO:0000256" key="6">
    <source>
        <dbReference type="ARBA" id="ARBA00023125"/>
    </source>
</evidence>
<dbReference type="AlphaFoldDB" id="A0AAU7WAA1"/>
<keyword evidence="5 9" id="KW-0229">DNA integration</keyword>
<dbReference type="InterPro" id="IPR010998">
    <property type="entry name" value="Integrase_recombinase_N"/>
</dbReference>
<evidence type="ECO:0000256" key="9">
    <source>
        <dbReference type="HAMAP-Rule" id="MF_01808"/>
    </source>
</evidence>
<feature type="active site" description="O-(3'-phospho-DNA)-tyrosine intermediate" evidence="9">
    <location>
        <position position="366"/>
    </location>
</feature>
<dbReference type="InterPro" id="IPR013762">
    <property type="entry name" value="Integrase-like_cat_sf"/>
</dbReference>
<dbReference type="CDD" id="cd00798">
    <property type="entry name" value="INT_XerDC_C"/>
    <property type="match status" value="1"/>
</dbReference>
<reference evidence="13" key="1">
    <citation type="submission" date="2024-05" db="EMBL/GenBank/DDBJ databases">
        <authorList>
            <person name="Yu L."/>
        </authorList>
    </citation>
    <scope>NUCLEOTIDE SEQUENCE</scope>
    <source>
        <strain evidence="13">G08B096</strain>
    </source>
</reference>
<dbReference type="GO" id="GO:0003677">
    <property type="term" value="F:DNA binding"/>
    <property type="evidence" value="ECO:0007669"/>
    <property type="project" value="UniProtKB-UniRule"/>
</dbReference>
<dbReference type="GO" id="GO:0007059">
    <property type="term" value="P:chromosome segregation"/>
    <property type="evidence" value="ECO:0007669"/>
    <property type="project" value="UniProtKB-UniRule"/>
</dbReference>
<dbReference type="InterPro" id="IPR050090">
    <property type="entry name" value="Tyrosine_recombinase_XerCD"/>
</dbReference>
<feature type="active site" evidence="9">
    <location>
        <position position="334"/>
    </location>
</feature>
<evidence type="ECO:0000256" key="2">
    <source>
        <dbReference type="ARBA" id="ARBA00022490"/>
    </source>
</evidence>
<keyword evidence="7 9" id="KW-0233">DNA recombination</keyword>
<name>A0AAU7WAA1_9MICO</name>
<dbReference type="PROSITE" id="PS51898">
    <property type="entry name" value="TYR_RECOMBINASE"/>
    <property type="match status" value="1"/>
</dbReference>
<dbReference type="InterPro" id="IPR044068">
    <property type="entry name" value="CB"/>
</dbReference>
<dbReference type="InterPro" id="IPR011010">
    <property type="entry name" value="DNA_brk_join_enz"/>
</dbReference>
<dbReference type="Pfam" id="PF00589">
    <property type="entry name" value="Phage_integrase"/>
    <property type="match status" value="1"/>
</dbReference>
<evidence type="ECO:0000313" key="13">
    <source>
        <dbReference type="EMBL" id="XBX83668.1"/>
    </source>
</evidence>
<dbReference type="Pfam" id="PF02899">
    <property type="entry name" value="Phage_int_SAM_1"/>
    <property type="match status" value="2"/>
</dbReference>
<dbReference type="Gene3D" id="1.10.150.130">
    <property type="match status" value="1"/>
</dbReference>
<evidence type="ECO:0000256" key="8">
    <source>
        <dbReference type="ARBA" id="ARBA00023306"/>
    </source>
</evidence>
<keyword evidence="2 9" id="KW-0963">Cytoplasm</keyword>
<feature type="domain" description="Core-binding (CB)" evidence="12">
    <location>
        <begin position="22"/>
        <end position="144"/>
    </location>
</feature>
<sequence>MSAGGRISSAVTLPAAGISSAATLPAAVDEYCAHLDAERGYSANTVAAYRGDLLDLSRYAARRGAAGDGTLPSPAATGADARERAATDGSYDEAVPPGRPVADLAALDLPLLRDWLWEATEAGLARATIARRAASARGFCAWAARRGLLPADPAVRLRAPKAQRTLPRVLTQQAIGELLAGLDRAAADDPVAARDSAIVELLYASGLRVSELVGLDLDEIDRGRRTVRVLGKGSKERVVPYGAPAARALDRYLDQARGRLLEGAGAGARQRSDDAAGAGSAGTSPRSSTRPGSAAAAFIGVRGGRLGARAVHRLVADLLAGVPGAGPSGPHAFRHTAATHLLDGGADLRAVQEFLGHASLGTTQIYTHVSAERLKETYRTAHPRA</sequence>
<evidence type="ECO:0000256" key="1">
    <source>
        <dbReference type="ARBA" id="ARBA00004496"/>
    </source>
</evidence>
<dbReference type="HAMAP" id="MF_01808">
    <property type="entry name" value="Recomb_XerC_XerD"/>
    <property type="match status" value="1"/>
</dbReference>
<feature type="active site" evidence="9">
    <location>
        <position position="232"/>
    </location>
</feature>
<feature type="domain" description="Tyr recombinase" evidence="11">
    <location>
        <begin position="165"/>
        <end position="379"/>
    </location>
</feature>
<dbReference type="EMBL" id="CP158374">
    <property type="protein sequence ID" value="XBX83668.1"/>
    <property type="molecule type" value="Genomic_DNA"/>
</dbReference>
<dbReference type="RefSeq" id="WP_350349669.1">
    <property type="nucleotide sequence ID" value="NZ_CP158374.1"/>
</dbReference>
<dbReference type="InterPro" id="IPR004107">
    <property type="entry name" value="Integrase_SAM-like_N"/>
</dbReference>